<dbReference type="Gene3D" id="3.40.50.1820">
    <property type="entry name" value="alpha/beta hydrolase"/>
    <property type="match status" value="1"/>
</dbReference>
<name>A0A7I9UZY5_9ACTN</name>
<protein>
    <submittedName>
        <fullName evidence="2">Lipase</fullName>
    </submittedName>
</protein>
<dbReference type="Pfam" id="PF12697">
    <property type="entry name" value="Abhydrolase_6"/>
    <property type="match status" value="1"/>
</dbReference>
<dbReference type="RefSeq" id="WP_161927853.1">
    <property type="nucleotide sequence ID" value="NZ_BJOU01000002.1"/>
</dbReference>
<dbReference type="SUPFAM" id="SSF53474">
    <property type="entry name" value="alpha/beta-Hydrolases"/>
    <property type="match status" value="1"/>
</dbReference>
<sequence>MDGAAGVLAQATVGIASTVRAAADGSRWPDGVNEWDGGSVTGSDAPVVLVPGSFVPGEFYWHRLVPGLIADGRRVFACNLPGLGTREPAVLVDALEEFLTRVRAATGTGRVVLVGQSFGGVVIRDLVRSTRADVVGVVLVSAQNHGFRRWWAGLFSAPLARRLVQVVCPMALRLLPGSGYLAELDATDPGVAVTTITSRRDVFAAPESVRVSGGNNIVLQDLDPRIRSGHMLIGFDPMTVDLIRAAVRNAG</sequence>
<dbReference type="AlphaFoldDB" id="A0A7I9UZY5"/>
<proteinExistence type="predicted"/>
<comment type="caution">
    <text evidence="2">The sequence shown here is derived from an EMBL/GenBank/DDBJ whole genome shotgun (WGS) entry which is preliminary data.</text>
</comment>
<dbReference type="Proteomes" id="UP000444980">
    <property type="component" value="Unassembled WGS sequence"/>
</dbReference>
<keyword evidence="3" id="KW-1185">Reference proteome</keyword>
<evidence type="ECO:0000313" key="3">
    <source>
        <dbReference type="Proteomes" id="UP000444980"/>
    </source>
</evidence>
<feature type="domain" description="AB hydrolase-1" evidence="1">
    <location>
        <begin position="47"/>
        <end position="188"/>
    </location>
</feature>
<dbReference type="InterPro" id="IPR029058">
    <property type="entry name" value="AB_hydrolase_fold"/>
</dbReference>
<dbReference type="OrthoDB" id="9773549at2"/>
<organism evidence="2 3">
    <name type="scientific">Gordonia crocea</name>
    <dbReference type="NCBI Taxonomy" id="589162"/>
    <lineage>
        <taxon>Bacteria</taxon>
        <taxon>Bacillati</taxon>
        <taxon>Actinomycetota</taxon>
        <taxon>Actinomycetes</taxon>
        <taxon>Mycobacteriales</taxon>
        <taxon>Gordoniaceae</taxon>
        <taxon>Gordonia</taxon>
    </lineage>
</organism>
<evidence type="ECO:0000313" key="2">
    <source>
        <dbReference type="EMBL" id="GED98431.1"/>
    </source>
</evidence>
<gene>
    <name evidence="2" type="ORF">nbrc107697_24700</name>
</gene>
<dbReference type="EMBL" id="BJOU01000002">
    <property type="protein sequence ID" value="GED98431.1"/>
    <property type="molecule type" value="Genomic_DNA"/>
</dbReference>
<dbReference type="GO" id="GO:0003824">
    <property type="term" value="F:catalytic activity"/>
    <property type="evidence" value="ECO:0007669"/>
    <property type="project" value="UniProtKB-ARBA"/>
</dbReference>
<evidence type="ECO:0000259" key="1">
    <source>
        <dbReference type="Pfam" id="PF12697"/>
    </source>
</evidence>
<accession>A0A7I9UZY5</accession>
<dbReference type="InterPro" id="IPR000073">
    <property type="entry name" value="AB_hydrolase_1"/>
</dbReference>
<reference evidence="3" key="1">
    <citation type="submission" date="2019-06" db="EMBL/GenBank/DDBJ databases">
        <title>Gordonia isolated from sludge of a wastewater treatment plant.</title>
        <authorList>
            <person name="Tamura T."/>
            <person name="Aoyama K."/>
            <person name="Kang Y."/>
            <person name="Saito S."/>
            <person name="Akiyama N."/>
            <person name="Yazawa K."/>
            <person name="Gonoi T."/>
            <person name="Mikami Y."/>
        </authorList>
    </citation>
    <scope>NUCLEOTIDE SEQUENCE [LARGE SCALE GENOMIC DNA]</scope>
    <source>
        <strain evidence="3">NBRC 107697</strain>
    </source>
</reference>